<name>A0ABX0JHA4_9BACL</name>
<proteinExistence type="predicted"/>
<accession>A0ABX0JHA4</accession>
<dbReference type="EMBL" id="JAAOIW010000021">
    <property type="protein sequence ID" value="NHN34669.1"/>
    <property type="molecule type" value="Genomic_DNA"/>
</dbReference>
<dbReference type="Proteomes" id="UP001165962">
    <property type="component" value="Unassembled WGS sequence"/>
</dbReference>
<gene>
    <name evidence="1" type="ORF">G9U52_33445</name>
</gene>
<reference evidence="1" key="1">
    <citation type="submission" date="2020-03" db="EMBL/GenBank/DDBJ databases">
        <title>Draft sequencing of Paenibacilllus sp. S3N08.</title>
        <authorList>
            <person name="Kim D.-U."/>
        </authorList>
    </citation>
    <scope>NUCLEOTIDE SEQUENCE</scope>
    <source>
        <strain evidence="1">S3N08</strain>
    </source>
</reference>
<keyword evidence="2" id="KW-1185">Reference proteome</keyword>
<organism evidence="1 2">
    <name type="scientific">Paenibacillus agricola</name>
    <dbReference type="NCBI Taxonomy" id="2716264"/>
    <lineage>
        <taxon>Bacteria</taxon>
        <taxon>Bacillati</taxon>
        <taxon>Bacillota</taxon>
        <taxon>Bacilli</taxon>
        <taxon>Bacillales</taxon>
        <taxon>Paenibacillaceae</taxon>
        <taxon>Paenibacillus</taxon>
    </lineage>
</organism>
<dbReference type="RefSeq" id="WP_166156031.1">
    <property type="nucleotide sequence ID" value="NZ_JAAOIW010000021.1"/>
</dbReference>
<comment type="caution">
    <text evidence="1">The sequence shown here is derived from an EMBL/GenBank/DDBJ whole genome shotgun (WGS) entry which is preliminary data.</text>
</comment>
<evidence type="ECO:0000313" key="1">
    <source>
        <dbReference type="EMBL" id="NHN34669.1"/>
    </source>
</evidence>
<sequence length="146" mass="17124">MHHSKTEPITQNRINQLYWIIDKITVNFSFNFFGQWLQQAGKGVCEVRVPNWHQINQMVECSFPQMAFNYSVAPGDGTLIECYFKPETTEPFKYKCLFITGASKHALRKMKSYTPPAVAMMVYNNPTEQNKELQRYVDKYVRKLLT</sequence>
<evidence type="ECO:0000313" key="2">
    <source>
        <dbReference type="Proteomes" id="UP001165962"/>
    </source>
</evidence>
<protein>
    <submittedName>
        <fullName evidence="1">Uncharacterized protein</fullName>
    </submittedName>
</protein>